<keyword evidence="2" id="KW-1185">Reference proteome</keyword>
<dbReference type="AlphaFoldDB" id="A0A3N0YRV1"/>
<evidence type="ECO:0000313" key="2">
    <source>
        <dbReference type="Proteomes" id="UP000281406"/>
    </source>
</evidence>
<sequence>MKSSGVKAKAMRLEEFCSDSRHAAALKIYLSSDRTVRLSVCVSVTLPCKLFLRDILQSFSLRPAVAFLELSLASPSVRLQESSRCQLDTGQTVFDLKVLKEMSLDVSDSDCLQQADIIHRLKREKKSYQTTLGGPLEAIE</sequence>
<accession>A0A3N0YRV1</accession>
<evidence type="ECO:0000313" key="1">
    <source>
        <dbReference type="EMBL" id="ROL48926.1"/>
    </source>
</evidence>
<dbReference type="Proteomes" id="UP000281406">
    <property type="component" value="Unassembled WGS sequence"/>
</dbReference>
<proteinExistence type="predicted"/>
<organism evidence="1 2">
    <name type="scientific">Anabarilius grahami</name>
    <name type="common">Kanglang fish</name>
    <name type="synonym">Barilius grahami</name>
    <dbReference type="NCBI Taxonomy" id="495550"/>
    <lineage>
        <taxon>Eukaryota</taxon>
        <taxon>Metazoa</taxon>
        <taxon>Chordata</taxon>
        <taxon>Craniata</taxon>
        <taxon>Vertebrata</taxon>
        <taxon>Euteleostomi</taxon>
        <taxon>Actinopterygii</taxon>
        <taxon>Neopterygii</taxon>
        <taxon>Teleostei</taxon>
        <taxon>Ostariophysi</taxon>
        <taxon>Cypriniformes</taxon>
        <taxon>Xenocyprididae</taxon>
        <taxon>Xenocypridinae</taxon>
        <taxon>Xenocypridinae incertae sedis</taxon>
        <taxon>Anabarilius</taxon>
    </lineage>
</organism>
<comment type="caution">
    <text evidence="1">The sequence shown here is derived from an EMBL/GenBank/DDBJ whole genome shotgun (WGS) entry which is preliminary data.</text>
</comment>
<protein>
    <submittedName>
        <fullName evidence="1">Uncharacterized protein</fullName>
    </submittedName>
</protein>
<reference evidence="1 2" key="1">
    <citation type="submission" date="2018-10" db="EMBL/GenBank/DDBJ databases">
        <title>Genome assembly for a Yunnan-Guizhou Plateau 3E fish, Anabarilius grahami (Regan), and its evolutionary and genetic applications.</title>
        <authorList>
            <person name="Jiang W."/>
        </authorList>
    </citation>
    <scope>NUCLEOTIDE SEQUENCE [LARGE SCALE GENOMIC DNA]</scope>
    <source>
        <strain evidence="1">AG-KIZ</strain>
        <tissue evidence="1">Muscle</tissue>
    </source>
</reference>
<gene>
    <name evidence="1" type="ORF">DPX16_1866</name>
</gene>
<dbReference type="EMBL" id="RJVU01027735">
    <property type="protein sequence ID" value="ROL48926.1"/>
    <property type="molecule type" value="Genomic_DNA"/>
</dbReference>
<name>A0A3N0YRV1_ANAGA</name>